<dbReference type="InterPro" id="IPR036291">
    <property type="entry name" value="NAD(P)-bd_dom_sf"/>
</dbReference>
<dbReference type="AlphaFoldDB" id="A0A8H6SPP0"/>
<protein>
    <submittedName>
        <fullName evidence="3">NAD(P)-bd-dom domain-containing protein</fullName>
    </submittedName>
</protein>
<comment type="similarity">
    <text evidence="1">Belongs to the short-chain dehydrogenases/reductases (SDR) family.</text>
</comment>
<dbReference type="Gene3D" id="3.40.50.720">
    <property type="entry name" value="NAD(P)-binding Rossmann-like Domain"/>
    <property type="match status" value="1"/>
</dbReference>
<accession>A0A8H6SPP0</accession>
<evidence type="ECO:0000256" key="2">
    <source>
        <dbReference type="ARBA" id="ARBA00023002"/>
    </source>
</evidence>
<dbReference type="InterPro" id="IPR002347">
    <property type="entry name" value="SDR_fam"/>
</dbReference>
<organism evidence="3 4">
    <name type="scientific">Mycena chlorophos</name>
    <name type="common">Agaric fungus</name>
    <name type="synonym">Agaricus chlorophos</name>
    <dbReference type="NCBI Taxonomy" id="658473"/>
    <lineage>
        <taxon>Eukaryota</taxon>
        <taxon>Fungi</taxon>
        <taxon>Dikarya</taxon>
        <taxon>Basidiomycota</taxon>
        <taxon>Agaricomycotina</taxon>
        <taxon>Agaricomycetes</taxon>
        <taxon>Agaricomycetidae</taxon>
        <taxon>Agaricales</taxon>
        <taxon>Marasmiineae</taxon>
        <taxon>Mycenaceae</taxon>
        <taxon>Mycena</taxon>
    </lineage>
</organism>
<dbReference type="SUPFAM" id="SSF51735">
    <property type="entry name" value="NAD(P)-binding Rossmann-fold domains"/>
    <property type="match status" value="1"/>
</dbReference>
<proteinExistence type="inferred from homology"/>
<keyword evidence="4" id="KW-1185">Reference proteome</keyword>
<dbReference type="Proteomes" id="UP000613580">
    <property type="component" value="Unassembled WGS sequence"/>
</dbReference>
<gene>
    <name evidence="3" type="ORF">HMN09_00897700</name>
</gene>
<name>A0A8H6SPP0_MYCCL</name>
<evidence type="ECO:0000256" key="1">
    <source>
        <dbReference type="ARBA" id="ARBA00006484"/>
    </source>
</evidence>
<keyword evidence="2" id="KW-0560">Oxidoreductase</keyword>
<reference evidence="3" key="1">
    <citation type="submission" date="2020-05" db="EMBL/GenBank/DDBJ databases">
        <title>Mycena genomes resolve the evolution of fungal bioluminescence.</title>
        <authorList>
            <person name="Tsai I.J."/>
        </authorList>
    </citation>
    <scope>NUCLEOTIDE SEQUENCE</scope>
    <source>
        <strain evidence="3">110903Hualien_Pintung</strain>
    </source>
</reference>
<evidence type="ECO:0000313" key="3">
    <source>
        <dbReference type="EMBL" id="KAF7302632.1"/>
    </source>
</evidence>
<sequence length="327" mass="34793">MSAPVFTAKTTAKEVADAFPEQVKGKTVLITGTSLKGLGFTTAQAFAKNAGLVIITGRSLAKLKETEAALKAEYPSANIRPLVLDLASRASVRKAAAEVNAYSEPLHILIHNASVVMGPFVLNEDKLESQFSSDHVSPFLLTKLLAPKLLASATAAFAPRVVFVAARAHAFGPMDWETAAKPDETKYSPVGGFAQAKLANVLVAKELTRRSNGKIQSFSLHPGEIATGEAPENVATLQEFGKSSKNRLYTAEGKPNPEAAQWKTREEGSATTVVAAIDPRLEGKGGAYLVNSVLAEDQVSAFANDPANAKKVWDLTEELLGEKFAFN</sequence>
<dbReference type="GO" id="GO:0016491">
    <property type="term" value="F:oxidoreductase activity"/>
    <property type="evidence" value="ECO:0007669"/>
    <property type="project" value="UniProtKB-KW"/>
</dbReference>
<dbReference type="Pfam" id="PF00106">
    <property type="entry name" value="adh_short"/>
    <property type="match status" value="1"/>
</dbReference>
<dbReference type="OrthoDB" id="191139at2759"/>
<comment type="caution">
    <text evidence="3">The sequence shown here is derived from an EMBL/GenBank/DDBJ whole genome shotgun (WGS) entry which is preliminary data.</text>
</comment>
<dbReference type="PANTHER" id="PTHR24320">
    <property type="entry name" value="RETINOL DEHYDROGENASE"/>
    <property type="match status" value="1"/>
</dbReference>
<evidence type="ECO:0000313" key="4">
    <source>
        <dbReference type="Proteomes" id="UP000613580"/>
    </source>
</evidence>
<dbReference type="EMBL" id="JACAZE010000012">
    <property type="protein sequence ID" value="KAF7302632.1"/>
    <property type="molecule type" value="Genomic_DNA"/>
</dbReference>
<dbReference type="PANTHER" id="PTHR24320:SF283">
    <property type="entry name" value="RETINOL DEHYDROGENASE 11"/>
    <property type="match status" value="1"/>
</dbReference>